<dbReference type="Pfam" id="PF00753">
    <property type="entry name" value="Lactamase_B"/>
    <property type="match status" value="1"/>
</dbReference>
<evidence type="ECO:0000313" key="6">
    <source>
        <dbReference type="EMBL" id="GGC80688.1"/>
    </source>
</evidence>
<comment type="caution">
    <text evidence="6">The sequence shown here is derived from an EMBL/GenBank/DDBJ whole genome shotgun (WGS) entry which is preliminary data.</text>
</comment>
<dbReference type="SMART" id="SM00849">
    <property type="entry name" value="Lactamase_B"/>
    <property type="match status" value="1"/>
</dbReference>
<evidence type="ECO:0000256" key="2">
    <source>
        <dbReference type="ARBA" id="ARBA00022723"/>
    </source>
</evidence>
<dbReference type="Gene3D" id="3.60.15.10">
    <property type="entry name" value="Ribonuclease Z/Hydroxyacylglutathione hydrolase-like"/>
    <property type="match status" value="1"/>
</dbReference>
<evidence type="ECO:0000259" key="5">
    <source>
        <dbReference type="SMART" id="SM00849"/>
    </source>
</evidence>
<dbReference type="InterPro" id="IPR001279">
    <property type="entry name" value="Metallo-B-lactamas"/>
</dbReference>
<evidence type="ECO:0000256" key="4">
    <source>
        <dbReference type="ARBA" id="ARBA00022833"/>
    </source>
</evidence>
<dbReference type="AlphaFoldDB" id="A0A916UPM8"/>
<dbReference type="RefSeq" id="WP_188611264.1">
    <property type="nucleotide sequence ID" value="NZ_BMGG01000008.1"/>
</dbReference>
<dbReference type="PANTHER" id="PTHR46233">
    <property type="entry name" value="HYDROXYACYLGLUTATHIONE HYDROLASE GLOC"/>
    <property type="match status" value="1"/>
</dbReference>
<comment type="cofactor">
    <cofactor evidence="1">
        <name>Zn(2+)</name>
        <dbReference type="ChEBI" id="CHEBI:29105"/>
    </cofactor>
</comment>
<keyword evidence="3 6" id="KW-0378">Hydrolase</keyword>
<dbReference type="GO" id="GO:0046872">
    <property type="term" value="F:metal ion binding"/>
    <property type="evidence" value="ECO:0007669"/>
    <property type="project" value="UniProtKB-KW"/>
</dbReference>
<reference evidence="6" key="1">
    <citation type="journal article" date="2014" name="Int. J. Syst. Evol. Microbiol.">
        <title>Complete genome sequence of Corynebacterium casei LMG S-19264T (=DSM 44701T), isolated from a smear-ripened cheese.</title>
        <authorList>
            <consortium name="US DOE Joint Genome Institute (JGI-PGF)"/>
            <person name="Walter F."/>
            <person name="Albersmeier A."/>
            <person name="Kalinowski J."/>
            <person name="Ruckert C."/>
        </authorList>
    </citation>
    <scope>NUCLEOTIDE SEQUENCE</scope>
    <source>
        <strain evidence="6">CGMCC 1.12919</strain>
    </source>
</reference>
<gene>
    <name evidence="6" type="ORF">GCM10010994_43340</name>
</gene>
<dbReference type="InterPro" id="IPR051453">
    <property type="entry name" value="MBL_Glyoxalase_II"/>
</dbReference>
<protein>
    <submittedName>
        <fullName evidence="6">Hydrolase</fullName>
    </submittedName>
</protein>
<dbReference type="Proteomes" id="UP000637002">
    <property type="component" value="Unassembled WGS sequence"/>
</dbReference>
<dbReference type="CDD" id="cd07737">
    <property type="entry name" value="YcbL-like_MBL-fold"/>
    <property type="match status" value="1"/>
</dbReference>
<evidence type="ECO:0000256" key="1">
    <source>
        <dbReference type="ARBA" id="ARBA00001947"/>
    </source>
</evidence>
<evidence type="ECO:0000256" key="3">
    <source>
        <dbReference type="ARBA" id="ARBA00022801"/>
    </source>
</evidence>
<feature type="domain" description="Metallo-beta-lactamase" evidence="5">
    <location>
        <begin position="32"/>
        <end position="212"/>
    </location>
</feature>
<organism evidence="6 7">
    <name type="scientific">Chelatococcus reniformis</name>
    <dbReference type="NCBI Taxonomy" id="1494448"/>
    <lineage>
        <taxon>Bacteria</taxon>
        <taxon>Pseudomonadati</taxon>
        <taxon>Pseudomonadota</taxon>
        <taxon>Alphaproteobacteria</taxon>
        <taxon>Hyphomicrobiales</taxon>
        <taxon>Chelatococcaceae</taxon>
        <taxon>Chelatococcus</taxon>
    </lineage>
</organism>
<name>A0A916UPM8_9HYPH</name>
<accession>A0A916UPM8</accession>
<reference evidence="6" key="2">
    <citation type="submission" date="2020-09" db="EMBL/GenBank/DDBJ databases">
        <authorList>
            <person name="Sun Q."/>
            <person name="Zhou Y."/>
        </authorList>
    </citation>
    <scope>NUCLEOTIDE SEQUENCE</scope>
    <source>
        <strain evidence="6">CGMCC 1.12919</strain>
    </source>
</reference>
<proteinExistence type="predicted"/>
<keyword evidence="4" id="KW-0862">Zinc</keyword>
<dbReference type="SUPFAM" id="SSF56281">
    <property type="entry name" value="Metallo-hydrolase/oxidoreductase"/>
    <property type="match status" value="1"/>
</dbReference>
<sequence>MTAPSTESATATAAPAADVVLRAAIVPVTPFQQNCSIVWNDATKRGAVVDPGGDLPRVRKALEHSGVSVEKIILTHGHIDHAGGAAELAEEFGVPIEGPHREDQFLLDQLVASGAGYGMTGVRNVTPNRWLEEGDVVTIGGAPFDVLHCPGHSPGSVVLANKAQRFALVGDVLFQGSVGRTDLPRGSHETLIAGIIEKLLPLGDDIAFICGHGPMSTFGQERQFNPFLT</sequence>
<dbReference type="PANTHER" id="PTHR46233:SF3">
    <property type="entry name" value="HYDROXYACYLGLUTATHIONE HYDROLASE GLOC"/>
    <property type="match status" value="1"/>
</dbReference>
<evidence type="ECO:0000313" key="7">
    <source>
        <dbReference type="Proteomes" id="UP000637002"/>
    </source>
</evidence>
<dbReference type="EMBL" id="BMGG01000008">
    <property type="protein sequence ID" value="GGC80688.1"/>
    <property type="molecule type" value="Genomic_DNA"/>
</dbReference>
<dbReference type="InterPro" id="IPR036866">
    <property type="entry name" value="RibonucZ/Hydroxyglut_hydro"/>
</dbReference>
<keyword evidence="2" id="KW-0479">Metal-binding</keyword>
<keyword evidence="7" id="KW-1185">Reference proteome</keyword>
<dbReference type="GO" id="GO:0016787">
    <property type="term" value="F:hydrolase activity"/>
    <property type="evidence" value="ECO:0007669"/>
    <property type="project" value="UniProtKB-KW"/>
</dbReference>